<organism evidence="1 2">
    <name type="scientific">Lyngbya aestuarii BL J</name>
    <dbReference type="NCBI Taxonomy" id="1348334"/>
    <lineage>
        <taxon>Bacteria</taxon>
        <taxon>Bacillati</taxon>
        <taxon>Cyanobacteriota</taxon>
        <taxon>Cyanophyceae</taxon>
        <taxon>Oscillatoriophycideae</taxon>
        <taxon>Oscillatoriales</taxon>
        <taxon>Microcoleaceae</taxon>
        <taxon>Lyngbya</taxon>
    </lineage>
</organism>
<comment type="caution">
    <text evidence="1">The sequence shown here is derived from an EMBL/GenBank/DDBJ whole genome shotgun (WGS) entry which is preliminary data.</text>
</comment>
<reference evidence="1 2" key="1">
    <citation type="journal article" date="2013" name="Front. Microbiol.">
        <title>Comparative genomic analyses of the cyanobacterium, Lyngbya aestuarii BL J, a powerful hydrogen producer.</title>
        <authorList>
            <person name="Kothari A."/>
            <person name="Vaughn M."/>
            <person name="Garcia-Pichel F."/>
        </authorList>
    </citation>
    <scope>NUCLEOTIDE SEQUENCE [LARGE SCALE GENOMIC DNA]</scope>
    <source>
        <strain evidence="1 2">BL J</strain>
    </source>
</reference>
<dbReference type="OrthoDB" id="2079639at2"/>
<sequence length="174" mass="20094">MELLFLLLFGGLCILYQQVEKNKEQKTVNSYPDTNLRSKTNHQSGHPNYFLVLVVSAKQEKVIQSIKENRKIKPDDCSPLYRATQALWMGGESDLLKLNITPDFLTKSKVLDTSEYDVYFLLISLSNYEKGFTQNVTSIDRSDAFEKLPYISQGVTVSDRLFNYDDQLPFLYTR</sequence>
<evidence type="ECO:0000313" key="1">
    <source>
        <dbReference type="EMBL" id="ERT07852.1"/>
    </source>
</evidence>
<protein>
    <submittedName>
        <fullName evidence="1">Uncharacterized protein</fullName>
    </submittedName>
</protein>
<keyword evidence="2" id="KW-1185">Reference proteome</keyword>
<dbReference type="RefSeq" id="WP_023066008.1">
    <property type="nucleotide sequence ID" value="NZ_AUZM01000017.1"/>
</dbReference>
<name>U7QKN8_9CYAN</name>
<proteinExistence type="predicted"/>
<dbReference type="Proteomes" id="UP000017127">
    <property type="component" value="Unassembled WGS sequence"/>
</dbReference>
<accession>U7QKN8</accession>
<evidence type="ECO:0000313" key="2">
    <source>
        <dbReference type="Proteomes" id="UP000017127"/>
    </source>
</evidence>
<dbReference type="EMBL" id="AUZM01000017">
    <property type="protein sequence ID" value="ERT07852.1"/>
    <property type="molecule type" value="Genomic_DNA"/>
</dbReference>
<gene>
    <name evidence="1" type="ORF">M595_2215</name>
</gene>
<dbReference type="AlphaFoldDB" id="U7QKN8"/>